<evidence type="ECO:0000313" key="2">
    <source>
        <dbReference type="Proteomes" id="UP000007058"/>
    </source>
</evidence>
<proteinExistence type="predicted"/>
<sequence>MVTPVIPNTFACRPIYSDGMFLTSGIMAEEQNYFINWITLQTQLLYTGGILTGLTCSAVGGNTIMVATGAGLDEAGNFLIVPSGGITYTVPVTQASPSYIYLFMPSPPAPSPSVTTFNAAAQVGLTTGTPLAGLVVGQVTLDNNGVVTSVVSIPSPVRSRLAGGTPSTPTLMTDSMTAGVSANSLPLEGNVSVPGSALAKAGQSITQTVSFRPDGIPAFTGPPRVFITALGSRPLATSVAAITTSQFALTVAAVTAATDAEKAEAVSLHWLALL</sequence>
<keyword evidence="2" id="KW-1185">Reference proteome</keyword>
<dbReference type="AlphaFoldDB" id="Q2W622"/>
<dbReference type="Proteomes" id="UP000007058">
    <property type="component" value="Chromosome"/>
</dbReference>
<dbReference type="RefSeq" id="WP_011384304.1">
    <property type="nucleotide sequence ID" value="NC_007626.1"/>
</dbReference>
<gene>
    <name evidence="1" type="ordered locus">amb1899</name>
</gene>
<dbReference type="KEGG" id="mag:amb1899"/>
<dbReference type="HOGENOM" id="CLU_992911_0_0_5"/>
<dbReference type="OrthoDB" id="8780071at2"/>
<dbReference type="EMBL" id="AP007255">
    <property type="protein sequence ID" value="BAE50703.1"/>
    <property type="molecule type" value="Genomic_DNA"/>
</dbReference>
<reference evidence="1 2" key="1">
    <citation type="journal article" date="2005" name="DNA Res.">
        <title>Complete genome sequence of the facultative anaerobic magnetotactic bacterium Magnetospirillum sp. strain AMB-1.</title>
        <authorList>
            <person name="Matsunaga T."/>
            <person name="Okamura Y."/>
            <person name="Fukuda Y."/>
            <person name="Wahyudi A.T."/>
            <person name="Murase Y."/>
            <person name="Takeyama H."/>
        </authorList>
    </citation>
    <scope>NUCLEOTIDE SEQUENCE [LARGE SCALE GENOMIC DNA]</scope>
    <source>
        <strain evidence="2">ATCC 700264 / AMB-1</strain>
    </source>
</reference>
<evidence type="ECO:0000313" key="1">
    <source>
        <dbReference type="EMBL" id="BAE50703.1"/>
    </source>
</evidence>
<accession>Q2W622</accession>
<dbReference type="STRING" id="342108.amb1899"/>
<organism evidence="1 2">
    <name type="scientific">Paramagnetospirillum magneticum (strain ATCC 700264 / AMB-1)</name>
    <name type="common">Magnetospirillum magneticum</name>
    <dbReference type="NCBI Taxonomy" id="342108"/>
    <lineage>
        <taxon>Bacteria</taxon>
        <taxon>Pseudomonadati</taxon>
        <taxon>Pseudomonadota</taxon>
        <taxon>Alphaproteobacteria</taxon>
        <taxon>Rhodospirillales</taxon>
        <taxon>Magnetospirillaceae</taxon>
        <taxon>Paramagnetospirillum</taxon>
    </lineage>
</organism>
<name>Q2W622_PARM1</name>
<protein>
    <submittedName>
        <fullName evidence="1">Uncharacterized protein</fullName>
    </submittedName>
</protein>